<keyword evidence="3" id="KW-1185">Reference proteome</keyword>
<dbReference type="PANTHER" id="PTHR45786">
    <property type="entry name" value="DNA BINDING PROTEIN-LIKE"/>
    <property type="match status" value="1"/>
</dbReference>
<organism evidence="3 4">
    <name type="scientific">Spinacia oleracea</name>
    <name type="common">Spinach</name>
    <dbReference type="NCBI Taxonomy" id="3562"/>
    <lineage>
        <taxon>Eukaryota</taxon>
        <taxon>Viridiplantae</taxon>
        <taxon>Streptophyta</taxon>
        <taxon>Embryophyta</taxon>
        <taxon>Tracheophyta</taxon>
        <taxon>Spermatophyta</taxon>
        <taxon>Magnoliopsida</taxon>
        <taxon>eudicotyledons</taxon>
        <taxon>Gunneridae</taxon>
        <taxon>Pentapetalae</taxon>
        <taxon>Caryophyllales</taxon>
        <taxon>Chenopodiaceae</taxon>
        <taxon>Chenopodioideae</taxon>
        <taxon>Anserineae</taxon>
        <taxon>Spinacia</taxon>
    </lineage>
</organism>
<dbReference type="Proteomes" id="UP000813463">
    <property type="component" value="Chromosome 5"/>
</dbReference>
<feature type="domain" description="Helitron helicase-like" evidence="2">
    <location>
        <begin position="522"/>
        <end position="596"/>
    </location>
</feature>
<evidence type="ECO:0000256" key="1">
    <source>
        <dbReference type="SAM" id="MobiDB-lite"/>
    </source>
</evidence>
<evidence type="ECO:0000313" key="4">
    <source>
        <dbReference type="RefSeq" id="XP_056685562.1"/>
    </source>
</evidence>
<accession>A0ABM3QQB7</accession>
<evidence type="ECO:0000313" key="3">
    <source>
        <dbReference type="Proteomes" id="UP000813463"/>
    </source>
</evidence>
<reference evidence="4" key="2">
    <citation type="submission" date="2025-08" db="UniProtKB">
        <authorList>
            <consortium name="RefSeq"/>
        </authorList>
    </citation>
    <scope>IDENTIFICATION</scope>
    <source>
        <tissue evidence="4">Leaf</tissue>
    </source>
</reference>
<dbReference type="InterPro" id="IPR025476">
    <property type="entry name" value="Helitron_helicase-like"/>
</dbReference>
<sequence>MDENGDQCMQDQRSIWRDKKRQQRKSLTPEQRDRQKAKRRLSYACENQSDFIGTPESQPQTPSSEGPVIVTNTPNTLGVRRAMADITNRAHNVTTGYERREMQPIDELRLLDTRANLENRFFSVGESSATTVTIPDPTSNSSGMRNRFFCVGERSTTNVRIPYPTSDDGELPRFVEAENEIRMPGILFNVGESRAIGTNNISNPISDDIRVWKVGRTGYRNCARNYQESQGVPIFSLPPMKTCPHCQARLFHCESPELCCLSGKVNLPDFPLSSDMLDLYSDQWEYGAHFRQNIRKYNHVFSFTSMGVHLDDELANARQGVYTFRAQAENSSLRLDVIDRIKNILNAHNPFVHNLRHLTQRSDLSDYKFVIKEQPINKHQYSMPTASQVAAVVVGGDDISNLKDRDIMVESVTGQLSYIKDTAGYYDPLQYPLLFPYGSYGWDLNSRSSTGKKLTCREFYAYMFQMRQHLDSLILRGGRLLQQFVVDNCVKMQANNLRWIALNQDKIRADLKCWTTDHTTVFIRWKSKRYAPEIQSELLAGQVPNDRPDLLTRVFHAKLEELKKDVLERGVLGTVVAYVYVIEFQKRGLPHVHMLLILDQNDKLTTPDDFDKIVRAVIPDEQQEPKLYKAVLKHMIHGPCGVLNHKSPCMKQGSCKKGFPKEFSNDTKQGNDSYPLYRRPQNRPAVPLRENSRVRVDNRWVVPYNPLLLLKYDCHINIEICSSIKCVKYLYKYIHKGSDRVSMEVHKGDEIAQYVDARWICTPEAMWKLYKFPMTRICPAVDRLQVHLPNMHQVRFEGNQQISSVLANPKNSKTMLTEFFKMNSVDQNARKYLYREFPEHYRRLTSSRERQKRKSTQRVMGRLYVASPLEGERFYLRMLLNHISTYKISTVKNLIGV</sequence>
<feature type="region of interest" description="Disordered" evidence="1">
    <location>
        <begin position="49"/>
        <end position="68"/>
    </location>
</feature>
<name>A0ABM3QQB7_SPIOL</name>
<reference evidence="3" key="1">
    <citation type="journal article" date="2021" name="Nat. Commun.">
        <title>Genomic analyses provide insights into spinach domestication and the genetic basis of agronomic traits.</title>
        <authorList>
            <person name="Cai X."/>
            <person name="Sun X."/>
            <person name="Xu C."/>
            <person name="Sun H."/>
            <person name="Wang X."/>
            <person name="Ge C."/>
            <person name="Zhang Z."/>
            <person name="Wang Q."/>
            <person name="Fei Z."/>
            <person name="Jiao C."/>
            <person name="Wang Q."/>
        </authorList>
    </citation>
    <scope>NUCLEOTIDE SEQUENCE [LARGE SCALE GENOMIC DNA]</scope>
    <source>
        <strain evidence="3">cv. Varoflay</strain>
    </source>
</reference>
<gene>
    <name evidence="4" type="primary">LOC130461471</name>
</gene>
<dbReference type="RefSeq" id="XP_056685562.1">
    <property type="nucleotide sequence ID" value="XM_056829584.1"/>
</dbReference>
<protein>
    <recommendedName>
        <fullName evidence="2">Helitron helicase-like domain-containing protein</fullName>
    </recommendedName>
</protein>
<dbReference type="GeneID" id="130461471"/>
<proteinExistence type="predicted"/>
<dbReference type="PANTHER" id="PTHR45786:SF80">
    <property type="entry name" value="HELITRON HELICASE-LIKE DOMAIN-CONTAINING PROTEIN"/>
    <property type="match status" value="1"/>
</dbReference>
<dbReference type="Pfam" id="PF14214">
    <property type="entry name" value="Helitron_like_N"/>
    <property type="match status" value="1"/>
</dbReference>
<evidence type="ECO:0000259" key="2">
    <source>
        <dbReference type="Pfam" id="PF14214"/>
    </source>
</evidence>
<feature type="region of interest" description="Disordered" evidence="1">
    <location>
        <begin position="1"/>
        <end position="43"/>
    </location>
</feature>